<evidence type="ECO:0000313" key="1">
    <source>
        <dbReference type="EMBL" id="JAD50328.1"/>
    </source>
</evidence>
<name>A0A0A9AKC0_ARUDO</name>
<reference evidence="1" key="1">
    <citation type="submission" date="2014-09" db="EMBL/GenBank/DDBJ databases">
        <authorList>
            <person name="Magalhaes I.L.F."/>
            <person name="Oliveira U."/>
            <person name="Santos F.R."/>
            <person name="Vidigal T.H.D.A."/>
            <person name="Brescovit A.D."/>
            <person name="Santos A.J."/>
        </authorList>
    </citation>
    <scope>NUCLEOTIDE SEQUENCE</scope>
    <source>
        <tissue evidence="1">Shoot tissue taken approximately 20 cm above the soil surface</tissue>
    </source>
</reference>
<organism evidence="1">
    <name type="scientific">Arundo donax</name>
    <name type="common">Giant reed</name>
    <name type="synonym">Donax arundinaceus</name>
    <dbReference type="NCBI Taxonomy" id="35708"/>
    <lineage>
        <taxon>Eukaryota</taxon>
        <taxon>Viridiplantae</taxon>
        <taxon>Streptophyta</taxon>
        <taxon>Embryophyta</taxon>
        <taxon>Tracheophyta</taxon>
        <taxon>Spermatophyta</taxon>
        <taxon>Magnoliopsida</taxon>
        <taxon>Liliopsida</taxon>
        <taxon>Poales</taxon>
        <taxon>Poaceae</taxon>
        <taxon>PACMAD clade</taxon>
        <taxon>Arundinoideae</taxon>
        <taxon>Arundineae</taxon>
        <taxon>Arundo</taxon>
    </lineage>
</organism>
<sequence length="32" mass="3639">MLRCILMRKSVGLISAIWIPGHSYGLRILLNN</sequence>
<reference evidence="1" key="2">
    <citation type="journal article" date="2015" name="Data Brief">
        <title>Shoot transcriptome of the giant reed, Arundo donax.</title>
        <authorList>
            <person name="Barrero R.A."/>
            <person name="Guerrero F.D."/>
            <person name="Moolhuijzen P."/>
            <person name="Goolsby J.A."/>
            <person name="Tidwell J."/>
            <person name="Bellgard S.E."/>
            <person name="Bellgard M.I."/>
        </authorList>
    </citation>
    <scope>NUCLEOTIDE SEQUENCE</scope>
    <source>
        <tissue evidence="1">Shoot tissue taken approximately 20 cm above the soil surface</tissue>
    </source>
</reference>
<proteinExistence type="predicted"/>
<dbReference type="AlphaFoldDB" id="A0A0A9AKC0"/>
<protein>
    <submittedName>
        <fullName evidence="1">Uncharacterized protein</fullName>
    </submittedName>
</protein>
<accession>A0A0A9AKC0</accession>
<dbReference type="EMBL" id="GBRH01247567">
    <property type="protein sequence ID" value="JAD50328.1"/>
    <property type="molecule type" value="Transcribed_RNA"/>
</dbReference>